<evidence type="ECO:0000313" key="3">
    <source>
        <dbReference type="Proteomes" id="UP000826709"/>
    </source>
</evidence>
<dbReference type="Gene3D" id="3.90.420.10">
    <property type="entry name" value="Oxidoreductase, molybdopterin-binding domain"/>
    <property type="match status" value="1"/>
</dbReference>
<dbReference type="Proteomes" id="UP000826709">
    <property type="component" value="Chromosome"/>
</dbReference>
<proteinExistence type="predicted"/>
<keyword evidence="3" id="KW-1185">Reference proteome</keyword>
<protein>
    <submittedName>
        <fullName evidence="2">Molybdopterin-binding oxidoreductase</fullName>
    </submittedName>
</protein>
<organism evidence="2 3">
    <name type="scientific">Methanofollis formosanus</name>
    <dbReference type="NCBI Taxonomy" id="299308"/>
    <lineage>
        <taxon>Archaea</taxon>
        <taxon>Methanobacteriati</taxon>
        <taxon>Methanobacteriota</taxon>
        <taxon>Stenosarchaea group</taxon>
        <taxon>Methanomicrobia</taxon>
        <taxon>Methanomicrobiales</taxon>
        <taxon>Methanomicrobiaceae</taxon>
        <taxon>Methanofollis</taxon>
    </lineage>
</organism>
<dbReference type="AlphaFoldDB" id="A0A8G1A0L1"/>
<reference evidence="2" key="2">
    <citation type="submission" date="2019-03" db="EMBL/GenBank/DDBJ databases">
        <authorList>
            <person name="Chen S.-C."/>
            <person name="Wu S.-Y."/>
            <person name="Lai M.-C."/>
        </authorList>
    </citation>
    <scope>NUCLEOTIDE SEQUENCE</scope>
    <source>
        <strain evidence="2">ML15</strain>
    </source>
</reference>
<evidence type="ECO:0000259" key="1">
    <source>
        <dbReference type="Pfam" id="PF00174"/>
    </source>
</evidence>
<evidence type="ECO:0000313" key="2">
    <source>
        <dbReference type="EMBL" id="QYZ78488.1"/>
    </source>
</evidence>
<dbReference type="Pfam" id="PF00174">
    <property type="entry name" value="Oxidored_molyb"/>
    <property type="match status" value="1"/>
</dbReference>
<feature type="domain" description="Oxidoreductase molybdopterin-binding" evidence="1">
    <location>
        <begin position="46"/>
        <end position="197"/>
    </location>
</feature>
<name>A0A8G1A0L1_9EURY</name>
<dbReference type="EMBL" id="CP037968">
    <property type="protein sequence ID" value="QYZ78488.1"/>
    <property type="molecule type" value="Genomic_DNA"/>
</dbReference>
<gene>
    <name evidence="2" type="ORF">E2N92_03110</name>
</gene>
<dbReference type="InterPro" id="IPR036374">
    <property type="entry name" value="OxRdtase_Mopterin-bd_sf"/>
</dbReference>
<dbReference type="SUPFAM" id="SSF56524">
    <property type="entry name" value="Oxidoreductase molybdopterin-binding domain"/>
    <property type="match status" value="1"/>
</dbReference>
<accession>A0A8G1A0L1</accession>
<dbReference type="InterPro" id="IPR000572">
    <property type="entry name" value="OxRdtase_Mopterin-bd_dom"/>
</dbReference>
<dbReference type="KEGG" id="mfk:E2N92_03110"/>
<reference evidence="2" key="1">
    <citation type="journal article" date="2005" name="Int. J. Syst. Evol. Microbiol.">
        <title>Methanofollis formosanus sp. nov., isolated from a fish pond.</title>
        <authorList>
            <person name="Wu S.Y."/>
            <person name="Chen S.C."/>
            <person name="Lai M.C."/>
        </authorList>
    </citation>
    <scope>NUCLEOTIDE SEQUENCE</scope>
    <source>
        <strain evidence="2">ML15</strain>
    </source>
</reference>
<sequence>MEDAGMKRSFVRILAIFALICAAAACGCTGTTETTDPAASAGDEIAWNLTVTDGTQEKVLSFAEIKALPAWEGYGYAVSTVGIKYGPYTVKGVPLTTLFDLVGGFEEGDQVGISAPDGYYWVFDDEQMSGKGFVTFDENLKEKPSPDLTPILAYEFNGTAIPDGDGGPLRIVVATDEPGTITEGSAWVKWVDRIEVKRS</sequence>
<dbReference type="PROSITE" id="PS51257">
    <property type="entry name" value="PROKAR_LIPOPROTEIN"/>
    <property type="match status" value="1"/>
</dbReference>